<dbReference type="EMBL" id="MFPS01000007">
    <property type="protein sequence ID" value="OGH59454.1"/>
    <property type="molecule type" value="Genomic_DNA"/>
</dbReference>
<proteinExistence type="predicted"/>
<keyword evidence="1" id="KW-0472">Membrane</keyword>
<reference evidence="2 3" key="1">
    <citation type="journal article" date="2016" name="Nat. Commun.">
        <title>Thousands of microbial genomes shed light on interconnected biogeochemical processes in an aquifer system.</title>
        <authorList>
            <person name="Anantharaman K."/>
            <person name="Brown C.T."/>
            <person name="Hug L.A."/>
            <person name="Sharon I."/>
            <person name="Castelle C.J."/>
            <person name="Probst A.J."/>
            <person name="Thomas B.C."/>
            <person name="Singh A."/>
            <person name="Wilkins M.J."/>
            <person name="Karaoz U."/>
            <person name="Brodie E.L."/>
            <person name="Williams K.H."/>
            <person name="Hubbard S.S."/>
            <person name="Banfield J.F."/>
        </authorList>
    </citation>
    <scope>NUCLEOTIDE SEQUENCE [LARGE SCALE GENOMIC DNA]</scope>
</reference>
<keyword evidence="1" id="KW-1133">Transmembrane helix</keyword>
<protein>
    <submittedName>
        <fullName evidence="2">Uncharacterized protein</fullName>
    </submittedName>
</protein>
<gene>
    <name evidence="2" type="ORF">A2725_01340</name>
</gene>
<dbReference type="AlphaFoldDB" id="A0A1F6LJH6"/>
<comment type="caution">
    <text evidence="2">The sequence shown here is derived from an EMBL/GenBank/DDBJ whole genome shotgun (WGS) entry which is preliminary data.</text>
</comment>
<evidence type="ECO:0000256" key="1">
    <source>
        <dbReference type="SAM" id="Phobius"/>
    </source>
</evidence>
<name>A0A1F6LJH6_9BACT</name>
<accession>A0A1F6LJH6</accession>
<feature type="transmembrane region" description="Helical" evidence="1">
    <location>
        <begin position="12"/>
        <end position="30"/>
    </location>
</feature>
<organism evidence="2 3">
    <name type="scientific">Candidatus Magasanikbacteria bacterium RIFCSPHIGHO2_01_FULL_33_34</name>
    <dbReference type="NCBI Taxonomy" id="1798671"/>
    <lineage>
        <taxon>Bacteria</taxon>
        <taxon>Candidatus Magasanikiibacteriota</taxon>
    </lineage>
</organism>
<dbReference type="Proteomes" id="UP000177067">
    <property type="component" value="Unassembled WGS sequence"/>
</dbReference>
<evidence type="ECO:0000313" key="3">
    <source>
        <dbReference type="Proteomes" id="UP000177067"/>
    </source>
</evidence>
<evidence type="ECO:0000313" key="2">
    <source>
        <dbReference type="EMBL" id="OGH59454.1"/>
    </source>
</evidence>
<sequence length="150" mass="17224">MFLARYNSKQKIGLVAVILVIILVLGLIVFNKLNDTKNAGQKASETDVEVKVLRSQEEITTSYKKTMERIIARLEEVESREDIVLISENSFFDFFVPNDLMDLHLQKMLEVNRLLEQSDLSEQELKAKVISAIIELKDENQKIIENLAKT</sequence>
<keyword evidence="1" id="KW-0812">Transmembrane</keyword>